<comment type="caution">
    <text evidence="2">The sequence shown here is derived from an EMBL/GenBank/DDBJ whole genome shotgun (WGS) entry which is preliminary data.</text>
</comment>
<evidence type="ECO:0000313" key="3">
    <source>
        <dbReference type="Proteomes" id="UP000272238"/>
    </source>
</evidence>
<proteinExistence type="predicted"/>
<keyword evidence="1" id="KW-0812">Transmembrane</keyword>
<dbReference type="AlphaFoldDB" id="A0A494YWS4"/>
<dbReference type="EMBL" id="RBZN01000041">
    <property type="protein sequence ID" value="RKQ14602.1"/>
    <property type="molecule type" value="Genomic_DNA"/>
</dbReference>
<reference evidence="2 3" key="1">
    <citation type="journal article" date="2016" name="Antonie Van Leeuwenhoek">
        <title>Lysinibacillus endophyticus sp. nov., an indole-3-acetic acid producing endophytic bacterium isolated from corn root (Zea mays cv. Xinken-5).</title>
        <authorList>
            <person name="Yu J."/>
            <person name="Guan X."/>
            <person name="Liu C."/>
            <person name="Xiang W."/>
            <person name="Yu Z."/>
            <person name="Liu X."/>
            <person name="Wang G."/>
        </authorList>
    </citation>
    <scope>NUCLEOTIDE SEQUENCE [LARGE SCALE GENOMIC DNA]</scope>
    <source>
        <strain evidence="2 3">DSM 100506</strain>
    </source>
</reference>
<organism evidence="2 3">
    <name type="scientific">Ureibacillus endophyticus</name>
    <dbReference type="NCBI Taxonomy" id="1978490"/>
    <lineage>
        <taxon>Bacteria</taxon>
        <taxon>Bacillati</taxon>
        <taxon>Bacillota</taxon>
        <taxon>Bacilli</taxon>
        <taxon>Bacillales</taxon>
        <taxon>Caryophanaceae</taxon>
        <taxon>Ureibacillus</taxon>
    </lineage>
</organism>
<dbReference type="OrthoDB" id="2706699at2"/>
<accession>A0A494YWS4</accession>
<gene>
    <name evidence="2" type="ORF">D8M03_13700</name>
</gene>
<keyword evidence="1" id="KW-1133">Transmembrane helix</keyword>
<keyword evidence="1" id="KW-0472">Membrane</keyword>
<feature type="transmembrane region" description="Helical" evidence="1">
    <location>
        <begin position="20"/>
        <end position="46"/>
    </location>
</feature>
<name>A0A494YWS4_9BACL</name>
<evidence type="ECO:0000313" key="2">
    <source>
        <dbReference type="EMBL" id="RKQ14602.1"/>
    </source>
</evidence>
<keyword evidence="3" id="KW-1185">Reference proteome</keyword>
<protein>
    <submittedName>
        <fullName evidence="2">Uncharacterized protein</fullName>
    </submittedName>
</protein>
<evidence type="ECO:0000256" key="1">
    <source>
        <dbReference type="SAM" id="Phobius"/>
    </source>
</evidence>
<dbReference type="Proteomes" id="UP000272238">
    <property type="component" value="Unassembled WGS sequence"/>
</dbReference>
<sequence length="60" mass="7441">MKKWRNRKRKYKYSNGNYTFFDLVLDVLFIIPEIILWPFRLILWLLRGTGRMIGNFLDFI</sequence>